<keyword evidence="3" id="KW-1185">Reference proteome</keyword>
<dbReference type="InParanoid" id="F4WW63"/>
<gene>
    <name evidence="2" type="ORF">G5I_10097</name>
</gene>
<dbReference type="EMBL" id="GL888404">
    <property type="protein sequence ID" value="EGI61534.1"/>
    <property type="molecule type" value="Genomic_DNA"/>
</dbReference>
<organism evidence="3">
    <name type="scientific">Acromyrmex echinatior</name>
    <name type="common">Panamanian leafcutter ant</name>
    <name type="synonym">Acromyrmex octospinosus echinatior</name>
    <dbReference type="NCBI Taxonomy" id="103372"/>
    <lineage>
        <taxon>Eukaryota</taxon>
        <taxon>Metazoa</taxon>
        <taxon>Ecdysozoa</taxon>
        <taxon>Arthropoda</taxon>
        <taxon>Hexapoda</taxon>
        <taxon>Insecta</taxon>
        <taxon>Pterygota</taxon>
        <taxon>Neoptera</taxon>
        <taxon>Endopterygota</taxon>
        <taxon>Hymenoptera</taxon>
        <taxon>Apocrita</taxon>
        <taxon>Aculeata</taxon>
        <taxon>Formicoidea</taxon>
        <taxon>Formicidae</taxon>
        <taxon>Myrmicinae</taxon>
        <taxon>Acromyrmex</taxon>
    </lineage>
</organism>
<proteinExistence type="predicted"/>
<reference evidence="2" key="1">
    <citation type="submission" date="2011-02" db="EMBL/GenBank/DDBJ databases">
        <title>The genome of the leaf-cutting ant Acromyrmex echinatior suggests key adaptations to social evolution and fungus farming.</title>
        <authorList>
            <person name="Nygaard S."/>
            <person name="Zhang G."/>
        </authorList>
    </citation>
    <scope>NUCLEOTIDE SEQUENCE</scope>
</reference>
<protein>
    <submittedName>
        <fullName evidence="2">Uncharacterized protein</fullName>
    </submittedName>
</protein>
<accession>F4WW63</accession>
<evidence type="ECO:0000256" key="1">
    <source>
        <dbReference type="SAM" id="MobiDB-lite"/>
    </source>
</evidence>
<sequence length="121" mass="13429">MLTPEVERSAATGADKTPTLRGDAGVSLLFGDDGDRWPYIFALRRLVHGKDGMERGWRRRFGFAEIRVAYVPRFREAPSRRRAEASERDARVLSAATRVTVALVALPQTPCLTVSLSLLCV</sequence>
<name>F4WW63_ACREC</name>
<evidence type="ECO:0000313" key="2">
    <source>
        <dbReference type="EMBL" id="EGI61534.1"/>
    </source>
</evidence>
<feature type="region of interest" description="Disordered" evidence="1">
    <location>
        <begin position="1"/>
        <end position="22"/>
    </location>
</feature>
<evidence type="ECO:0000313" key="3">
    <source>
        <dbReference type="Proteomes" id="UP000007755"/>
    </source>
</evidence>
<dbReference type="AlphaFoldDB" id="F4WW63"/>
<dbReference type="Proteomes" id="UP000007755">
    <property type="component" value="Unassembled WGS sequence"/>
</dbReference>